<comment type="subunit">
    <text evidence="2">Interacts with coenzyme Q.</text>
</comment>
<evidence type="ECO:0000256" key="2">
    <source>
        <dbReference type="ARBA" id="ARBA00011814"/>
    </source>
</evidence>
<organism evidence="5 6">
    <name type="scientific">Dictyostelium firmibasis</name>
    <dbReference type="NCBI Taxonomy" id="79012"/>
    <lineage>
        <taxon>Eukaryota</taxon>
        <taxon>Amoebozoa</taxon>
        <taxon>Evosea</taxon>
        <taxon>Eumycetozoa</taxon>
        <taxon>Dictyostelia</taxon>
        <taxon>Dictyosteliales</taxon>
        <taxon>Dictyosteliaceae</taxon>
        <taxon>Dictyostelium</taxon>
    </lineage>
</organism>
<gene>
    <name evidence="5" type="ORF">RB653_010557</name>
</gene>
<dbReference type="Pfam" id="PF03364">
    <property type="entry name" value="Polyketide_cyc"/>
    <property type="match status" value="1"/>
</dbReference>
<accession>A0AAN7YL60</accession>
<dbReference type="InterPro" id="IPR023393">
    <property type="entry name" value="START-like_dom_sf"/>
</dbReference>
<comment type="similarity">
    <text evidence="1">Belongs to the COQ10 family.</text>
</comment>
<dbReference type="Gene3D" id="3.30.530.20">
    <property type="match status" value="1"/>
</dbReference>
<comment type="function">
    <text evidence="3">Required for the function of coenzyme Q in the respiratory chain. May serve as a chaperone or may be involved in the transport of Q6 from its site of synthesis to the catalytic sites of the respiratory complexes.</text>
</comment>
<dbReference type="SUPFAM" id="SSF55961">
    <property type="entry name" value="Bet v1-like"/>
    <property type="match status" value="1"/>
</dbReference>
<sequence>MIRFSNLVIPTTKSILKSGRGCGNRYFFSKFFSNVGDATENKPVTTPVTKEMTKELKYPVKQVYGVILKVEDYKEFLPFCLNSTILKRDKDKNYFEAELEVGQGGLKESYISKVVYKENELIESTATDTPLFHKLINTWNFKPGETPNTTIANCKLIYHFKSPFYATLMENFFSSSLDVMINSFDKRCDELYGHSSNSSKKK</sequence>
<dbReference type="GO" id="GO:0005739">
    <property type="term" value="C:mitochondrion"/>
    <property type="evidence" value="ECO:0007669"/>
    <property type="project" value="TreeGrafter"/>
</dbReference>
<evidence type="ECO:0000313" key="6">
    <source>
        <dbReference type="Proteomes" id="UP001344447"/>
    </source>
</evidence>
<name>A0AAN7YL60_9MYCE</name>
<dbReference type="Proteomes" id="UP001344447">
    <property type="component" value="Unassembled WGS sequence"/>
</dbReference>
<reference evidence="5 6" key="1">
    <citation type="submission" date="2023-11" db="EMBL/GenBank/DDBJ databases">
        <title>Dfirmibasis_genome.</title>
        <authorList>
            <person name="Edelbroek B."/>
            <person name="Kjellin J."/>
            <person name="Jerlstrom-Hultqvist J."/>
            <person name="Soderbom F."/>
        </authorList>
    </citation>
    <scope>NUCLEOTIDE SEQUENCE [LARGE SCALE GENOMIC DNA]</scope>
    <source>
        <strain evidence="5 6">TNS-C-14</strain>
    </source>
</reference>
<evidence type="ECO:0000256" key="1">
    <source>
        <dbReference type="ARBA" id="ARBA00006885"/>
    </source>
</evidence>
<evidence type="ECO:0000256" key="3">
    <source>
        <dbReference type="ARBA" id="ARBA00024947"/>
    </source>
</evidence>
<evidence type="ECO:0000259" key="4">
    <source>
        <dbReference type="Pfam" id="PF03364"/>
    </source>
</evidence>
<dbReference type="GO" id="GO:0048039">
    <property type="term" value="F:ubiquinone binding"/>
    <property type="evidence" value="ECO:0007669"/>
    <property type="project" value="InterPro"/>
</dbReference>
<evidence type="ECO:0000313" key="5">
    <source>
        <dbReference type="EMBL" id="KAK5575299.1"/>
    </source>
</evidence>
<dbReference type="EMBL" id="JAVFKY010000006">
    <property type="protein sequence ID" value="KAK5575299.1"/>
    <property type="molecule type" value="Genomic_DNA"/>
</dbReference>
<dbReference type="CDD" id="cd07813">
    <property type="entry name" value="COQ10p_like"/>
    <property type="match status" value="1"/>
</dbReference>
<dbReference type="AlphaFoldDB" id="A0AAN7YL60"/>
<dbReference type="PANTHER" id="PTHR12901:SF10">
    <property type="entry name" value="COENZYME Q-BINDING PROTEIN COQ10, MITOCHONDRIAL"/>
    <property type="match status" value="1"/>
</dbReference>
<dbReference type="InterPro" id="IPR005031">
    <property type="entry name" value="COQ10_START"/>
</dbReference>
<keyword evidence="6" id="KW-1185">Reference proteome</keyword>
<comment type="caution">
    <text evidence="5">The sequence shown here is derived from an EMBL/GenBank/DDBJ whole genome shotgun (WGS) entry which is preliminary data.</text>
</comment>
<dbReference type="GO" id="GO:0045333">
    <property type="term" value="P:cellular respiration"/>
    <property type="evidence" value="ECO:0007669"/>
    <property type="project" value="InterPro"/>
</dbReference>
<protein>
    <recommendedName>
        <fullName evidence="4">Coenzyme Q-binding protein COQ10 START domain-containing protein</fullName>
    </recommendedName>
</protein>
<dbReference type="PANTHER" id="PTHR12901">
    <property type="entry name" value="SPERM PROTEIN HOMOLOG"/>
    <property type="match status" value="1"/>
</dbReference>
<dbReference type="InterPro" id="IPR044996">
    <property type="entry name" value="COQ10-like"/>
</dbReference>
<feature type="domain" description="Coenzyme Q-binding protein COQ10 START" evidence="4">
    <location>
        <begin position="57"/>
        <end position="184"/>
    </location>
</feature>
<proteinExistence type="inferred from homology"/>